<dbReference type="InterPro" id="IPR004710">
    <property type="entry name" value="Bilac:Na_transpt"/>
</dbReference>
<proteinExistence type="predicted"/>
<feature type="transmembrane region" description="Helical" evidence="5">
    <location>
        <begin position="12"/>
        <end position="29"/>
    </location>
</feature>
<evidence type="ECO:0000256" key="1">
    <source>
        <dbReference type="ARBA" id="ARBA00004141"/>
    </source>
</evidence>
<sequence>MKSLKTIRYVTESHYLIIGLAFIVGLLFSEGILWASVYTKLILATIFFLSSIKIDLKEVKDYLNDKLLIAFLSVASLFILPIVVYYITNLLYPSLAVAFLILSAVPVGMTAPLLSEIIGGKYGLTLVLTVVTSLLAPVTLPFILNFLAGASVSIDALGMFILLAKVIYAPFILAQILKRFWQKKIDKISVSFKPLSVLLLGALIAIIVAKQSHVIIEGFDLLYISLLFLFFLVLHFVGYFIVFWKSKSEKIAVAICFTYMNFTLAIELVNEFFSEPEIIVPVVLSIVPWTIIFIPFKHISQKL</sequence>
<feature type="transmembrane region" description="Helical" evidence="5">
    <location>
        <begin position="94"/>
        <end position="115"/>
    </location>
</feature>
<reference evidence="6 7" key="1">
    <citation type="journal article" date="2016" name="Nat. Commun.">
        <title>Thousands of microbial genomes shed light on interconnected biogeochemical processes in an aquifer system.</title>
        <authorList>
            <person name="Anantharaman K."/>
            <person name="Brown C.T."/>
            <person name="Hug L.A."/>
            <person name="Sharon I."/>
            <person name="Castelle C.J."/>
            <person name="Probst A.J."/>
            <person name="Thomas B.C."/>
            <person name="Singh A."/>
            <person name="Wilkins M.J."/>
            <person name="Karaoz U."/>
            <person name="Brodie E.L."/>
            <person name="Williams K.H."/>
            <person name="Hubbard S.S."/>
            <person name="Banfield J.F."/>
        </authorList>
    </citation>
    <scope>NUCLEOTIDE SEQUENCE [LARGE SCALE GENOMIC DNA]</scope>
</reference>
<feature type="transmembrane region" description="Helical" evidence="5">
    <location>
        <begin position="68"/>
        <end position="88"/>
    </location>
</feature>
<keyword evidence="4 5" id="KW-0472">Membrane</keyword>
<feature type="transmembrane region" description="Helical" evidence="5">
    <location>
        <begin position="278"/>
        <end position="296"/>
    </location>
</feature>
<dbReference type="InterPro" id="IPR002657">
    <property type="entry name" value="BilAc:Na_symport/Acr3"/>
</dbReference>
<evidence type="ECO:0000256" key="2">
    <source>
        <dbReference type="ARBA" id="ARBA00022692"/>
    </source>
</evidence>
<dbReference type="GO" id="GO:0016020">
    <property type="term" value="C:membrane"/>
    <property type="evidence" value="ECO:0007669"/>
    <property type="project" value="UniProtKB-SubCell"/>
</dbReference>
<dbReference type="Pfam" id="PF01758">
    <property type="entry name" value="SBF"/>
    <property type="match status" value="1"/>
</dbReference>
<dbReference type="Proteomes" id="UP000179003">
    <property type="component" value="Unassembled WGS sequence"/>
</dbReference>
<dbReference type="PANTHER" id="PTHR10361:SF28">
    <property type="entry name" value="P3 PROTEIN-RELATED"/>
    <property type="match status" value="1"/>
</dbReference>
<comment type="caution">
    <text evidence="6">The sequence shown here is derived from an EMBL/GenBank/DDBJ whole genome shotgun (WGS) entry which is preliminary data.</text>
</comment>
<organism evidence="6 7">
    <name type="scientific">Candidatus Campbellbacteria bacterium RIFOXYC2_FULL_35_25</name>
    <dbReference type="NCBI Taxonomy" id="1797582"/>
    <lineage>
        <taxon>Bacteria</taxon>
        <taxon>Candidatus Campbelliibacteriota</taxon>
    </lineage>
</organism>
<accession>A0A1F5EJU2</accession>
<dbReference type="PANTHER" id="PTHR10361">
    <property type="entry name" value="SODIUM-BILE ACID COTRANSPORTER"/>
    <property type="match status" value="1"/>
</dbReference>
<dbReference type="AlphaFoldDB" id="A0A1F5EJU2"/>
<evidence type="ECO:0008006" key="8">
    <source>
        <dbReference type="Google" id="ProtNLM"/>
    </source>
</evidence>
<gene>
    <name evidence="6" type="ORF">A2442_03725</name>
</gene>
<evidence type="ECO:0000313" key="6">
    <source>
        <dbReference type="EMBL" id="OGD67655.1"/>
    </source>
</evidence>
<dbReference type="Gene3D" id="1.20.1530.20">
    <property type="match status" value="1"/>
</dbReference>
<evidence type="ECO:0000256" key="5">
    <source>
        <dbReference type="SAM" id="Phobius"/>
    </source>
</evidence>
<feature type="transmembrane region" description="Helical" evidence="5">
    <location>
        <begin position="222"/>
        <end position="244"/>
    </location>
</feature>
<evidence type="ECO:0000256" key="4">
    <source>
        <dbReference type="ARBA" id="ARBA00023136"/>
    </source>
</evidence>
<comment type="subcellular location">
    <subcellularLocation>
        <location evidence="1">Membrane</location>
        <topology evidence="1">Multi-pass membrane protein</topology>
    </subcellularLocation>
</comment>
<keyword evidence="3 5" id="KW-1133">Transmembrane helix</keyword>
<dbReference type="InterPro" id="IPR038770">
    <property type="entry name" value="Na+/solute_symporter_sf"/>
</dbReference>
<feature type="transmembrane region" description="Helical" evidence="5">
    <location>
        <begin position="122"/>
        <end position="144"/>
    </location>
</feature>
<feature type="transmembrane region" description="Helical" evidence="5">
    <location>
        <begin position="251"/>
        <end position="272"/>
    </location>
</feature>
<keyword evidence="2 5" id="KW-0812">Transmembrane</keyword>
<dbReference type="EMBL" id="MFAE01000002">
    <property type="protein sequence ID" value="OGD67655.1"/>
    <property type="molecule type" value="Genomic_DNA"/>
</dbReference>
<dbReference type="STRING" id="1797582.A2442_03725"/>
<evidence type="ECO:0000256" key="3">
    <source>
        <dbReference type="ARBA" id="ARBA00022989"/>
    </source>
</evidence>
<evidence type="ECO:0000313" key="7">
    <source>
        <dbReference type="Proteomes" id="UP000179003"/>
    </source>
</evidence>
<name>A0A1F5EJU2_9BACT</name>
<protein>
    <recommendedName>
        <fullName evidence="8">Bile acid:sodium symporter</fullName>
    </recommendedName>
</protein>
<feature type="transmembrane region" description="Helical" evidence="5">
    <location>
        <begin position="156"/>
        <end position="177"/>
    </location>
</feature>